<dbReference type="InParanoid" id="A0A1V9XGY1"/>
<dbReference type="EMBL" id="MNPL01011060">
    <property type="protein sequence ID" value="OQR72790.1"/>
    <property type="molecule type" value="Genomic_DNA"/>
</dbReference>
<protein>
    <submittedName>
        <fullName evidence="2">Uncharacterized protein</fullName>
    </submittedName>
</protein>
<evidence type="ECO:0000313" key="3">
    <source>
        <dbReference type="Proteomes" id="UP000192247"/>
    </source>
</evidence>
<organism evidence="2 3">
    <name type="scientific">Tropilaelaps mercedesae</name>
    <dbReference type="NCBI Taxonomy" id="418985"/>
    <lineage>
        <taxon>Eukaryota</taxon>
        <taxon>Metazoa</taxon>
        <taxon>Ecdysozoa</taxon>
        <taxon>Arthropoda</taxon>
        <taxon>Chelicerata</taxon>
        <taxon>Arachnida</taxon>
        <taxon>Acari</taxon>
        <taxon>Parasitiformes</taxon>
        <taxon>Mesostigmata</taxon>
        <taxon>Gamasina</taxon>
        <taxon>Dermanyssoidea</taxon>
        <taxon>Laelapidae</taxon>
        <taxon>Tropilaelaps</taxon>
    </lineage>
</organism>
<feature type="non-terminal residue" evidence="2">
    <location>
        <position position="95"/>
    </location>
</feature>
<feature type="region of interest" description="Disordered" evidence="1">
    <location>
        <begin position="30"/>
        <end position="53"/>
    </location>
</feature>
<proteinExistence type="predicted"/>
<keyword evidence="3" id="KW-1185">Reference proteome</keyword>
<evidence type="ECO:0000313" key="2">
    <source>
        <dbReference type="EMBL" id="OQR72790.1"/>
    </source>
</evidence>
<name>A0A1V9XGY1_9ACAR</name>
<accession>A0A1V9XGY1</accession>
<gene>
    <name evidence="2" type="ORF">BIW11_03710</name>
</gene>
<comment type="caution">
    <text evidence="2">The sequence shown here is derived from an EMBL/GenBank/DDBJ whole genome shotgun (WGS) entry which is preliminary data.</text>
</comment>
<reference evidence="2 3" key="1">
    <citation type="journal article" date="2017" name="Gigascience">
        <title>Draft genome of the honey bee ectoparasitic mite, Tropilaelaps mercedesae, is shaped by the parasitic life history.</title>
        <authorList>
            <person name="Dong X."/>
            <person name="Armstrong S.D."/>
            <person name="Xia D."/>
            <person name="Makepeace B.L."/>
            <person name="Darby A.C."/>
            <person name="Kadowaki T."/>
        </authorList>
    </citation>
    <scope>NUCLEOTIDE SEQUENCE [LARGE SCALE GENOMIC DNA]</scope>
    <source>
        <strain evidence="2">Wuxi-XJTLU</strain>
    </source>
</reference>
<evidence type="ECO:0000256" key="1">
    <source>
        <dbReference type="SAM" id="MobiDB-lite"/>
    </source>
</evidence>
<feature type="compositionally biased region" description="Pro residues" evidence="1">
    <location>
        <begin position="36"/>
        <end position="53"/>
    </location>
</feature>
<sequence length="95" mass="10046">MEINNSVLKQPNGAGFFKLPPGTTKYIAENKQRRLAPPPPAPPTVPPPAKMPPMPGIPAVGGVDTALAMAAMLQSAILHKIKEPFNGLTLNDLIK</sequence>
<dbReference type="AlphaFoldDB" id="A0A1V9XGY1"/>
<dbReference type="Proteomes" id="UP000192247">
    <property type="component" value="Unassembled WGS sequence"/>
</dbReference>